<dbReference type="EMBL" id="CM055107">
    <property type="protein sequence ID" value="KAJ7527181.1"/>
    <property type="molecule type" value="Genomic_DNA"/>
</dbReference>
<sequence>MPRINSSRLDFFDYFLSNLLEGEVVHKLLTLADCNIRLLMILHKCLQWWIFIFYFCREWFHVDYGVGMCESVVSHTVVGWKFCSTPCVNLSSIDVFYFFFSPDVLEEGEVVHKLLIL</sequence>
<keyword evidence="2" id="KW-1185">Reference proteome</keyword>
<dbReference type="Proteomes" id="UP001162992">
    <property type="component" value="Chromosome 16"/>
</dbReference>
<protein>
    <submittedName>
        <fullName evidence="1">Uncharacterized protein</fullName>
    </submittedName>
</protein>
<evidence type="ECO:0000313" key="2">
    <source>
        <dbReference type="Proteomes" id="UP001162992"/>
    </source>
</evidence>
<organism evidence="1 2">
    <name type="scientific">Diphasiastrum complanatum</name>
    <name type="common">Issler's clubmoss</name>
    <name type="synonym">Lycopodium complanatum</name>
    <dbReference type="NCBI Taxonomy" id="34168"/>
    <lineage>
        <taxon>Eukaryota</taxon>
        <taxon>Viridiplantae</taxon>
        <taxon>Streptophyta</taxon>
        <taxon>Embryophyta</taxon>
        <taxon>Tracheophyta</taxon>
        <taxon>Lycopodiopsida</taxon>
        <taxon>Lycopodiales</taxon>
        <taxon>Lycopodiaceae</taxon>
        <taxon>Lycopodioideae</taxon>
        <taxon>Diphasiastrum</taxon>
    </lineage>
</organism>
<evidence type="ECO:0000313" key="1">
    <source>
        <dbReference type="EMBL" id="KAJ7527181.1"/>
    </source>
</evidence>
<gene>
    <name evidence="1" type="ORF">O6H91_16G040800</name>
</gene>
<proteinExistence type="predicted"/>
<name>A0ACC2BBR5_DIPCM</name>
<accession>A0ACC2BBR5</accession>
<comment type="caution">
    <text evidence="1">The sequence shown here is derived from an EMBL/GenBank/DDBJ whole genome shotgun (WGS) entry which is preliminary data.</text>
</comment>
<reference evidence="2" key="1">
    <citation type="journal article" date="2024" name="Proc. Natl. Acad. Sci. U.S.A.">
        <title>Extraordinary preservation of gene collinearity over three hundred million years revealed in homosporous lycophytes.</title>
        <authorList>
            <person name="Li C."/>
            <person name="Wickell D."/>
            <person name="Kuo L.Y."/>
            <person name="Chen X."/>
            <person name="Nie B."/>
            <person name="Liao X."/>
            <person name="Peng D."/>
            <person name="Ji J."/>
            <person name="Jenkins J."/>
            <person name="Williams M."/>
            <person name="Shu S."/>
            <person name="Plott C."/>
            <person name="Barry K."/>
            <person name="Rajasekar S."/>
            <person name="Grimwood J."/>
            <person name="Han X."/>
            <person name="Sun S."/>
            <person name="Hou Z."/>
            <person name="He W."/>
            <person name="Dai G."/>
            <person name="Sun C."/>
            <person name="Schmutz J."/>
            <person name="Leebens-Mack J.H."/>
            <person name="Li F.W."/>
            <person name="Wang L."/>
        </authorList>
    </citation>
    <scope>NUCLEOTIDE SEQUENCE [LARGE SCALE GENOMIC DNA]</scope>
    <source>
        <strain evidence="2">cv. PW_Plant_1</strain>
    </source>
</reference>